<accession>A0AAV6PRU5</accession>
<dbReference type="Proteomes" id="UP000693946">
    <property type="component" value="Linkage Group LG9"/>
</dbReference>
<feature type="compositionally biased region" description="Basic and acidic residues" evidence="1">
    <location>
        <begin position="47"/>
        <end position="66"/>
    </location>
</feature>
<dbReference type="EMBL" id="JAGKHQ010000021">
    <property type="protein sequence ID" value="KAG7474070.1"/>
    <property type="molecule type" value="Genomic_DNA"/>
</dbReference>
<evidence type="ECO:0000313" key="3">
    <source>
        <dbReference type="Proteomes" id="UP000693946"/>
    </source>
</evidence>
<sequence length="66" mass="7118">MVKSKPAVALEQRRHSPRLALLKPNPAPAETKKKAPAKKGPKARKVKPAENGKKAEEPKAEAAESK</sequence>
<feature type="compositionally biased region" description="Basic residues" evidence="1">
    <location>
        <begin position="34"/>
        <end position="46"/>
    </location>
</feature>
<dbReference type="AlphaFoldDB" id="A0AAV6PRU5"/>
<organism evidence="2 3">
    <name type="scientific">Solea senegalensis</name>
    <name type="common">Senegalese sole</name>
    <dbReference type="NCBI Taxonomy" id="28829"/>
    <lineage>
        <taxon>Eukaryota</taxon>
        <taxon>Metazoa</taxon>
        <taxon>Chordata</taxon>
        <taxon>Craniata</taxon>
        <taxon>Vertebrata</taxon>
        <taxon>Euteleostomi</taxon>
        <taxon>Actinopterygii</taxon>
        <taxon>Neopterygii</taxon>
        <taxon>Teleostei</taxon>
        <taxon>Neoteleostei</taxon>
        <taxon>Acanthomorphata</taxon>
        <taxon>Carangaria</taxon>
        <taxon>Pleuronectiformes</taxon>
        <taxon>Pleuronectoidei</taxon>
        <taxon>Soleidae</taxon>
        <taxon>Solea</taxon>
    </lineage>
</organism>
<protein>
    <submittedName>
        <fullName evidence="2">Uncharacterized protein</fullName>
    </submittedName>
</protein>
<keyword evidence="3" id="KW-1185">Reference proteome</keyword>
<proteinExistence type="predicted"/>
<evidence type="ECO:0000313" key="2">
    <source>
        <dbReference type="EMBL" id="KAG7474070.1"/>
    </source>
</evidence>
<evidence type="ECO:0000256" key="1">
    <source>
        <dbReference type="SAM" id="MobiDB-lite"/>
    </source>
</evidence>
<feature type="region of interest" description="Disordered" evidence="1">
    <location>
        <begin position="1"/>
        <end position="66"/>
    </location>
</feature>
<gene>
    <name evidence="2" type="ORF">JOB18_001873</name>
</gene>
<comment type="caution">
    <text evidence="2">The sequence shown here is derived from an EMBL/GenBank/DDBJ whole genome shotgun (WGS) entry which is preliminary data.</text>
</comment>
<reference evidence="2 3" key="1">
    <citation type="journal article" date="2021" name="Sci. Rep.">
        <title>Chromosome anchoring in Senegalese sole (Solea senegalensis) reveals sex-associated markers and genome rearrangements in flatfish.</title>
        <authorList>
            <person name="Guerrero-Cozar I."/>
            <person name="Gomez-Garrido J."/>
            <person name="Berbel C."/>
            <person name="Martinez-Blanch J.F."/>
            <person name="Alioto T."/>
            <person name="Claros M.G."/>
            <person name="Gagnaire P.A."/>
            <person name="Manchado M."/>
        </authorList>
    </citation>
    <scope>NUCLEOTIDE SEQUENCE [LARGE SCALE GENOMIC DNA]</scope>
    <source>
        <strain evidence="2">Sse05_10M</strain>
    </source>
</reference>
<name>A0AAV6PRU5_SOLSE</name>